<dbReference type="RefSeq" id="WP_158322529.1">
    <property type="nucleotide sequence ID" value="NZ_BORB01000036.1"/>
</dbReference>
<dbReference type="EMBL" id="BORB01000036">
    <property type="protein sequence ID" value="GIN59117.1"/>
    <property type="molecule type" value="Genomic_DNA"/>
</dbReference>
<keyword evidence="1" id="KW-0472">Membrane</keyword>
<reference evidence="2 3" key="1">
    <citation type="submission" date="2021-03" db="EMBL/GenBank/DDBJ databases">
        <title>Antimicrobial resistance genes in bacteria isolated from Japanese honey, and their potential for conferring macrolide and lincosamide resistance in the American foulbrood pathogen Paenibacillus larvae.</title>
        <authorList>
            <person name="Okamoto M."/>
            <person name="Kumagai M."/>
            <person name="Kanamori H."/>
            <person name="Takamatsu D."/>
        </authorList>
    </citation>
    <scope>NUCLEOTIDE SEQUENCE [LARGE SCALE GENOMIC DNA]</scope>
    <source>
        <strain evidence="2 3">J8TS2</strain>
    </source>
</reference>
<name>A0ABQ4KP78_9BACI</name>
<evidence type="ECO:0000313" key="2">
    <source>
        <dbReference type="EMBL" id="GIN59117.1"/>
    </source>
</evidence>
<keyword evidence="1" id="KW-1133">Transmembrane helix</keyword>
<sequence length="134" mass="16193">MLILLRIAIFAFIIYLIYKIIKFILDPKRKLETAHEQKKYYFYDVPNNIRKNFLITFNGVMFEGEKYLGTTDRSFEVVSIFVWPRNPDLLKGLSYEDFRFIENEIELRYPDSTIDWKSPIKELMEKNKNEHPTN</sequence>
<feature type="transmembrane region" description="Helical" evidence="1">
    <location>
        <begin position="6"/>
        <end position="25"/>
    </location>
</feature>
<protein>
    <submittedName>
        <fullName evidence="2">Sigma-w pathway protein YsdB</fullName>
    </submittedName>
</protein>
<proteinExistence type="predicted"/>
<keyword evidence="3" id="KW-1185">Reference proteome</keyword>
<keyword evidence="1" id="KW-0812">Transmembrane</keyword>
<evidence type="ECO:0000256" key="1">
    <source>
        <dbReference type="SAM" id="Phobius"/>
    </source>
</evidence>
<organism evidence="2 3">
    <name type="scientific">Lederbergia ruris</name>
    <dbReference type="NCBI Taxonomy" id="217495"/>
    <lineage>
        <taxon>Bacteria</taxon>
        <taxon>Bacillati</taxon>
        <taxon>Bacillota</taxon>
        <taxon>Bacilli</taxon>
        <taxon>Bacillales</taxon>
        <taxon>Bacillaceae</taxon>
        <taxon>Lederbergia</taxon>
    </lineage>
</organism>
<gene>
    <name evidence="2" type="primary">ysdB</name>
    <name evidence="2" type="ORF">J8TS2_34360</name>
</gene>
<accession>A0ABQ4KP78</accession>
<evidence type="ECO:0000313" key="3">
    <source>
        <dbReference type="Proteomes" id="UP000679950"/>
    </source>
</evidence>
<dbReference type="Proteomes" id="UP000679950">
    <property type="component" value="Unassembled WGS sequence"/>
</dbReference>
<comment type="caution">
    <text evidence="2">The sequence shown here is derived from an EMBL/GenBank/DDBJ whole genome shotgun (WGS) entry which is preliminary data.</text>
</comment>